<evidence type="ECO:0000313" key="19">
    <source>
        <dbReference type="Proteomes" id="UP000197138"/>
    </source>
</evidence>
<dbReference type="GO" id="GO:0008270">
    <property type="term" value="F:zinc ion binding"/>
    <property type="evidence" value="ECO:0007669"/>
    <property type="project" value="UniProtKB-KW"/>
</dbReference>
<dbReference type="EC" id="2.3.2.27" evidence="4"/>
<evidence type="ECO:0000256" key="7">
    <source>
        <dbReference type="ARBA" id="ARBA00022723"/>
    </source>
</evidence>
<keyword evidence="12 15" id="KW-0472">Membrane</keyword>
<evidence type="ECO:0000313" key="20">
    <source>
        <dbReference type="Proteomes" id="UP000233551"/>
    </source>
</evidence>
<dbReference type="CDD" id="cd16461">
    <property type="entry name" value="RING-H2_EL5-like"/>
    <property type="match status" value="1"/>
</dbReference>
<keyword evidence="8 14" id="KW-0863">Zinc-finger</keyword>
<evidence type="ECO:0000256" key="3">
    <source>
        <dbReference type="ARBA" id="ARBA00004906"/>
    </source>
</evidence>
<proteinExistence type="inferred from homology"/>
<dbReference type="InterPro" id="IPR044600">
    <property type="entry name" value="ATL1/ATL16-like"/>
</dbReference>
<keyword evidence="20" id="KW-1185">Reference proteome</keyword>
<comment type="subcellular location">
    <subcellularLocation>
        <location evidence="2">Membrane</location>
        <topology evidence="2">Single-pass membrane protein</topology>
    </subcellularLocation>
</comment>
<dbReference type="InterPro" id="IPR001841">
    <property type="entry name" value="Znf_RING"/>
</dbReference>
<dbReference type="GO" id="GO:0016567">
    <property type="term" value="P:protein ubiquitination"/>
    <property type="evidence" value="ECO:0007669"/>
    <property type="project" value="UniProtKB-UniPathway"/>
</dbReference>
<evidence type="ECO:0000256" key="9">
    <source>
        <dbReference type="ARBA" id="ARBA00022786"/>
    </source>
</evidence>
<dbReference type="SUPFAM" id="SSF57850">
    <property type="entry name" value="RING/U-box"/>
    <property type="match status" value="1"/>
</dbReference>
<evidence type="ECO:0000256" key="10">
    <source>
        <dbReference type="ARBA" id="ARBA00022833"/>
    </source>
</evidence>
<dbReference type="AlphaFoldDB" id="A0A218WB08"/>
<evidence type="ECO:0000256" key="14">
    <source>
        <dbReference type="PROSITE-ProRule" id="PRU00175"/>
    </source>
</evidence>
<dbReference type="Pfam" id="PF13639">
    <property type="entry name" value="zf-RING_2"/>
    <property type="match status" value="1"/>
</dbReference>
<dbReference type="PANTHER" id="PTHR46913:SF1">
    <property type="entry name" value="RING-H2 FINGER PROTEIN ATL16"/>
    <property type="match status" value="1"/>
</dbReference>
<reference evidence="19" key="1">
    <citation type="journal article" date="2017" name="Plant J.">
        <title>The pomegranate (Punica granatum L.) genome and the genomics of punicalagin biosynthesis.</title>
        <authorList>
            <person name="Qin G."/>
            <person name="Xu C."/>
            <person name="Ming R."/>
            <person name="Tang H."/>
            <person name="Guyot R."/>
            <person name="Kramer E.M."/>
            <person name="Hu Y."/>
            <person name="Yi X."/>
            <person name="Qi Y."/>
            <person name="Xu X."/>
            <person name="Gao Z."/>
            <person name="Pan H."/>
            <person name="Jian J."/>
            <person name="Tian Y."/>
            <person name="Yue Z."/>
            <person name="Xu Y."/>
        </authorList>
    </citation>
    <scope>NUCLEOTIDE SEQUENCE [LARGE SCALE GENOMIC DNA]</scope>
    <source>
        <strain evidence="19">cv. Dabenzi</strain>
    </source>
</reference>
<dbReference type="GO" id="GO:0016020">
    <property type="term" value="C:membrane"/>
    <property type="evidence" value="ECO:0007669"/>
    <property type="project" value="UniProtKB-SubCell"/>
</dbReference>
<comment type="catalytic activity">
    <reaction evidence="1">
        <text>S-ubiquitinyl-[E2 ubiquitin-conjugating enzyme]-L-cysteine + [acceptor protein]-L-lysine = [E2 ubiquitin-conjugating enzyme]-L-cysteine + N(6)-ubiquitinyl-[acceptor protein]-L-lysine.</text>
        <dbReference type="EC" id="2.3.2.27"/>
    </reaction>
</comment>
<organism evidence="17 19">
    <name type="scientific">Punica granatum</name>
    <name type="common">Pomegranate</name>
    <dbReference type="NCBI Taxonomy" id="22663"/>
    <lineage>
        <taxon>Eukaryota</taxon>
        <taxon>Viridiplantae</taxon>
        <taxon>Streptophyta</taxon>
        <taxon>Embryophyta</taxon>
        <taxon>Tracheophyta</taxon>
        <taxon>Spermatophyta</taxon>
        <taxon>Magnoliopsida</taxon>
        <taxon>eudicotyledons</taxon>
        <taxon>Gunneridae</taxon>
        <taxon>Pentapetalae</taxon>
        <taxon>rosids</taxon>
        <taxon>malvids</taxon>
        <taxon>Myrtales</taxon>
        <taxon>Lythraceae</taxon>
        <taxon>Punica</taxon>
    </lineage>
</organism>
<keyword evidence="11 15" id="KW-1133">Transmembrane helix</keyword>
<dbReference type="InterPro" id="IPR013083">
    <property type="entry name" value="Znf_RING/FYVE/PHD"/>
</dbReference>
<evidence type="ECO:0000256" key="15">
    <source>
        <dbReference type="SAM" id="Phobius"/>
    </source>
</evidence>
<evidence type="ECO:0000256" key="11">
    <source>
        <dbReference type="ARBA" id="ARBA00022989"/>
    </source>
</evidence>
<keyword evidence="5" id="KW-0808">Transferase</keyword>
<accession>A0A218WB08</accession>
<dbReference type="Proteomes" id="UP000233551">
    <property type="component" value="Unassembled WGS sequence"/>
</dbReference>
<evidence type="ECO:0000256" key="2">
    <source>
        <dbReference type="ARBA" id="ARBA00004167"/>
    </source>
</evidence>
<reference evidence="17" key="2">
    <citation type="submission" date="2017-06" db="EMBL/GenBank/DDBJ databases">
        <title>The pomegranate genome and the genomics of punicalagin biosynthesis.</title>
        <authorList>
            <person name="Xu C."/>
        </authorList>
    </citation>
    <scope>NUCLEOTIDE SEQUENCE [LARGE SCALE GENOMIC DNA]</scope>
    <source>
        <tissue evidence="17">Fresh leaf</tissue>
    </source>
</reference>
<keyword evidence="7" id="KW-0479">Metal-binding</keyword>
<gene>
    <name evidence="17" type="ORF">CDL15_Pgr025913</name>
    <name evidence="18" type="ORF">CRG98_007258</name>
</gene>
<evidence type="ECO:0000259" key="16">
    <source>
        <dbReference type="PROSITE" id="PS50089"/>
    </source>
</evidence>
<feature type="domain" description="RING-type" evidence="16">
    <location>
        <begin position="94"/>
        <end position="136"/>
    </location>
</feature>
<dbReference type="GeneID" id="116197451"/>
<evidence type="ECO:0000256" key="4">
    <source>
        <dbReference type="ARBA" id="ARBA00012483"/>
    </source>
</evidence>
<evidence type="ECO:0000313" key="18">
    <source>
        <dbReference type="EMBL" id="PKI72388.1"/>
    </source>
</evidence>
<dbReference type="EMBL" id="PGOL01000328">
    <property type="protein sequence ID" value="PKI72388.1"/>
    <property type="molecule type" value="Genomic_DNA"/>
</dbReference>
<comment type="similarity">
    <text evidence="13">Belongs to the RING-type zinc finger family. ATL subfamily.</text>
</comment>
<comment type="pathway">
    <text evidence="3">Protein modification; protein ubiquitination.</text>
</comment>
<dbReference type="Proteomes" id="UP000197138">
    <property type="component" value="Unassembled WGS sequence"/>
</dbReference>
<dbReference type="PANTHER" id="PTHR46913">
    <property type="entry name" value="RING-H2 FINGER PROTEIN ATL16"/>
    <property type="match status" value="1"/>
</dbReference>
<evidence type="ECO:0000256" key="1">
    <source>
        <dbReference type="ARBA" id="ARBA00000900"/>
    </source>
</evidence>
<dbReference type="SMART" id="SM00184">
    <property type="entry name" value="RING"/>
    <property type="match status" value="1"/>
</dbReference>
<evidence type="ECO:0000256" key="6">
    <source>
        <dbReference type="ARBA" id="ARBA00022692"/>
    </source>
</evidence>
<evidence type="ECO:0000256" key="5">
    <source>
        <dbReference type="ARBA" id="ARBA00022679"/>
    </source>
</evidence>
<keyword evidence="6 15" id="KW-0812">Transmembrane</keyword>
<dbReference type="PROSITE" id="PS50089">
    <property type="entry name" value="ZF_RING_2"/>
    <property type="match status" value="1"/>
</dbReference>
<evidence type="ECO:0000313" key="17">
    <source>
        <dbReference type="EMBL" id="OWM70064.1"/>
    </source>
</evidence>
<reference evidence="18 20" key="3">
    <citation type="submission" date="2017-11" db="EMBL/GenBank/DDBJ databases">
        <title>De-novo sequencing of pomegranate (Punica granatum L.) genome.</title>
        <authorList>
            <person name="Akparov Z."/>
            <person name="Amiraslanov A."/>
            <person name="Hajiyeva S."/>
            <person name="Abbasov M."/>
            <person name="Kaur K."/>
            <person name="Hamwieh A."/>
            <person name="Solovyev V."/>
            <person name="Salamov A."/>
            <person name="Braich B."/>
            <person name="Kosarev P."/>
            <person name="Mahmoud A."/>
            <person name="Hajiyev E."/>
            <person name="Babayeva S."/>
            <person name="Izzatullayeva V."/>
            <person name="Mammadov A."/>
            <person name="Mammadov A."/>
            <person name="Sharifova S."/>
            <person name="Ojaghi J."/>
            <person name="Eynullazada K."/>
            <person name="Bayramov B."/>
            <person name="Abdulazimova A."/>
            <person name="Shahmuradov I."/>
        </authorList>
    </citation>
    <scope>NUCLEOTIDE SEQUENCE [LARGE SCALE GENOMIC DNA]</scope>
    <source>
        <strain evidence="18">AG2017</strain>
        <strain evidence="20">cv. AG2017</strain>
        <tissue evidence="18">Leaf</tissue>
    </source>
</reference>
<comment type="caution">
    <text evidence="17">The sequence shown here is derived from an EMBL/GenBank/DDBJ whole genome shotgun (WGS) entry which is preliminary data.</text>
</comment>
<evidence type="ECO:0000256" key="12">
    <source>
        <dbReference type="ARBA" id="ARBA00023136"/>
    </source>
</evidence>
<keyword evidence="9" id="KW-0833">Ubl conjugation pathway</keyword>
<evidence type="ECO:0000256" key="13">
    <source>
        <dbReference type="ARBA" id="ARBA00024209"/>
    </source>
</evidence>
<dbReference type="GO" id="GO:0061630">
    <property type="term" value="F:ubiquitin protein ligase activity"/>
    <property type="evidence" value="ECO:0007669"/>
    <property type="project" value="UniProtKB-EC"/>
</dbReference>
<sequence length="169" mass="18527">MGDHDEGPFSNLKVTVLLFGIGSAALVVSIYHCIAMGWCRLHSRASERADRAPAPRPLVAEVVEYPSIENSTVQLIPARKYQKGESLVGDDNTCSICLCEFEEGEELRTLPECAHPFHAPCIDMWLYSHASCPMCRADASPSPLIFPSSNSNNQGDNVTLEQVLVHSQL</sequence>
<dbReference type="UniPathway" id="UPA00143"/>
<protein>
    <recommendedName>
        <fullName evidence="4">RING-type E3 ubiquitin transferase</fullName>
        <ecNumber evidence="4">2.3.2.27</ecNumber>
    </recommendedName>
</protein>
<evidence type="ECO:0000256" key="8">
    <source>
        <dbReference type="ARBA" id="ARBA00022771"/>
    </source>
</evidence>
<keyword evidence="10" id="KW-0862">Zinc</keyword>
<dbReference type="EMBL" id="MTKT01004810">
    <property type="protein sequence ID" value="OWM70064.1"/>
    <property type="molecule type" value="Genomic_DNA"/>
</dbReference>
<feature type="transmembrane region" description="Helical" evidence="15">
    <location>
        <begin position="16"/>
        <end position="38"/>
    </location>
</feature>
<dbReference type="STRING" id="22663.A0A218WB08"/>
<name>A0A218WB08_PUNGR</name>
<dbReference type="OrthoDB" id="8062037at2759"/>
<dbReference type="Gene3D" id="3.30.40.10">
    <property type="entry name" value="Zinc/RING finger domain, C3HC4 (zinc finger)"/>
    <property type="match status" value="1"/>
</dbReference>